<feature type="transmembrane region" description="Helical" evidence="1">
    <location>
        <begin position="6"/>
        <end position="27"/>
    </location>
</feature>
<feature type="transmembrane region" description="Helical" evidence="1">
    <location>
        <begin position="69"/>
        <end position="86"/>
    </location>
</feature>
<name>A0A0F0GM92_LENAE</name>
<evidence type="ECO:0000313" key="3">
    <source>
        <dbReference type="Proteomes" id="UP000033393"/>
    </source>
</evidence>
<keyword evidence="1" id="KW-0812">Transmembrane</keyword>
<protein>
    <submittedName>
        <fullName evidence="2">Uncharacterized protein</fullName>
    </submittedName>
</protein>
<comment type="caution">
    <text evidence="2">The sequence shown here is derived from an EMBL/GenBank/DDBJ whole genome shotgun (WGS) entry which is preliminary data.</text>
</comment>
<feature type="transmembrane region" description="Helical" evidence="1">
    <location>
        <begin position="34"/>
        <end position="54"/>
    </location>
</feature>
<keyword evidence="3" id="KW-1185">Reference proteome</keyword>
<proteinExistence type="predicted"/>
<keyword evidence="1" id="KW-1133">Transmembrane helix</keyword>
<reference evidence="2 3" key="1">
    <citation type="submission" date="2015-02" db="EMBL/GenBank/DDBJ databases">
        <authorList>
            <person name="Ju K.-S."/>
            <person name="Doroghazi J.R."/>
            <person name="Metcalf W."/>
        </authorList>
    </citation>
    <scope>NUCLEOTIDE SEQUENCE [LARGE SCALE GENOMIC DNA]</scope>
    <source>
        <strain evidence="2 3">NRRL B-16140</strain>
    </source>
</reference>
<accession>A0A0F0GM92</accession>
<dbReference type="EMBL" id="JYJG01000247">
    <property type="protein sequence ID" value="KJK44430.1"/>
    <property type="molecule type" value="Genomic_DNA"/>
</dbReference>
<keyword evidence="1" id="KW-0472">Membrane</keyword>
<sequence length="91" mass="10506">MDGPYAIFAWLGVALLWLAFIFSFFAMTSRGWGSAFYVWLPMMLGGAWGIWFTFAKHEERHPGVTKRGAMHIAVALFTAYVVHKVWNRNRH</sequence>
<dbReference type="PATRIC" id="fig|68170.10.peg.7724"/>
<dbReference type="STRING" id="68170.GCA_000974445_05860"/>
<organism evidence="2 3">
    <name type="scientific">Lentzea aerocolonigenes</name>
    <name type="common">Lechevalieria aerocolonigenes</name>
    <name type="synonym">Saccharothrix aerocolonigenes</name>
    <dbReference type="NCBI Taxonomy" id="68170"/>
    <lineage>
        <taxon>Bacteria</taxon>
        <taxon>Bacillati</taxon>
        <taxon>Actinomycetota</taxon>
        <taxon>Actinomycetes</taxon>
        <taxon>Pseudonocardiales</taxon>
        <taxon>Pseudonocardiaceae</taxon>
        <taxon>Lentzea</taxon>
    </lineage>
</organism>
<dbReference type="AlphaFoldDB" id="A0A0F0GM92"/>
<evidence type="ECO:0000313" key="2">
    <source>
        <dbReference type="EMBL" id="KJK44430.1"/>
    </source>
</evidence>
<gene>
    <name evidence="2" type="ORF">UK23_29455</name>
</gene>
<evidence type="ECO:0000256" key="1">
    <source>
        <dbReference type="SAM" id="Phobius"/>
    </source>
</evidence>
<dbReference type="Proteomes" id="UP000033393">
    <property type="component" value="Unassembled WGS sequence"/>
</dbReference>